<name>A0AA40VME4_9MICO</name>
<dbReference type="Proteomes" id="UP000549113">
    <property type="component" value="Unassembled WGS sequence"/>
</dbReference>
<protein>
    <submittedName>
        <fullName evidence="1">Uncharacterized protein</fullName>
    </submittedName>
</protein>
<keyword evidence="2" id="KW-1185">Reference proteome</keyword>
<dbReference type="AlphaFoldDB" id="A0AA40VME4"/>
<accession>A0AA40VME4</accession>
<proteinExistence type="predicted"/>
<reference evidence="1 2" key="1">
    <citation type="submission" date="2020-08" db="EMBL/GenBank/DDBJ databases">
        <title>Sequencing the genomes of 1000 actinobacteria strains.</title>
        <authorList>
            <person name="Klenk H.-P."/>
        </authorList>
    </citation>
    <scope>NUCLEOTIDE SEQUENCE [LARGE SCALE GENOMIC DNA]</scope>
    <source>
        <strain evidence="1 2">DSM 19600</strain>
    </source>
</reference>
<comment type="caution">
    <text evidence="1">The sequence shown here is derived from an EMBL/GenBank/DDBJ whole genome shotgun (WGS) entry which is preliminary data.</text>
</comment>
<gene>
    <name evidence="1" type="ORF">BKA10_002150</name>
</gene>
<dbReference type="EMBL" id="JACIFH010000001">
    <property type="protein sequence ID" value="MBB4140356.1"/>
    <property type="molecule type" value="Genomic_DNA"/>
</dbReference>
<organism evidence="1 2">
    <name type="scientific">Microbacterium invictum</name>
    <dbReference type="NCBI Taxonomy" id="515415"/>
    <lineage>
        <taxon>Bacteria</taxon>
        <taxon>Bacillati</taxon>
        <taxon>Actinomycetota</taxon>
        <taxon>Actinomycetes</taxon>
        <taxon>Micrococcales</taxon>
        <taxon>Microbacteriaceae</taxon>
        <taxon>Microbacterium</taxon>
    </lineage>
</organism>
<sequence length="36" mass="3921">MRRLALTTLTVIAAITLTSCAATPAPYSRNRRQNST</sequence>
<evidence type="ECO:0000313" key="1">
    <source>
        <dbReference type="EMBL" id="MBB4140356.1"/>
    </source>
</evidence>
<dbReference type="PROSITE" id="PS51257">
    <property type="entry name" value="PROKAR_LIPOPROTEIN"/>
    <property type="match status" value="1"/>
</dbReference>
<evidence type="ECO:0000313" key="2">
    <source>
        <dbReference type="Proteomes" id="UP000549113"/>
    </source>
</evidence>